<dbReference type="EMBL" id="JASPKY010000532">
    <property type="protein sequence ID" value="KAK9693732.1"/>
    <property type="molecule type" value="Genomic_DNA"/>
</dbReference>
<sequence>MEEIVKIDHAAMRDPPQIELSELQYVIKVLSCRKAPGEDGINNRAIKLMRINATKELLKIINAIYGPVSSH</sequence>
<evidence type="ECO:0008006" key="3">
    <source>
        <dbReference type="Google" id="ProtNLM"/>
    </source>
</evidence>
<gene>
    <name evidence="1" type="ORF">QE152_g33998</name>
</gene>
<reference evidence="1 2" key="1">
    <citation type="journal article" date="2024" name="BMC Genomics">
        <title>De novo assembly and annotation of Popillia japonica's genome with initial clues to its potential as an invasive pest.</title>
        <authorList>
            <person name="Cucini C."/>
            <person name="Boschi S."/>
            <person name="Funari R."/>
            <person name="Cardaioli E."/>
            <person name="Iannotti N."/>
            <person name="Marturano G."/>
            <person name="Paoli F."/>
            <person name="Bruttini M."/>
            <person name="Carapelli A."/>
            <person name="Frati F."/>
            <person name="Nardi F."/>
        </authorList>
    </citation>
    <scope>NUCLEOTIDE SEQUENCE [LARGE SCALE GENOMIC DNA]</scope>
    <source>
        <strain evidence="1">DMR45628</strain>
    </source>
</reference>
<keyword evidence="2" id="KW-1185">Reference proteome</keyword>
<dbReference type="Proteomes" id="UP001458880">
    <property type="component" value="Unassembled WGS sequence"/>
</dbReference>
<comment type="caution">
    <text evidence="1">The sequence shown here is derived from an EMBL/GenBank/DDBJ whole genome shotgun (WGS) entry which is preliminary data.</text>
</comment>
<evidence type="ECO:0000313" key="2">
    <source>
        <dbReference type="Proteomes" id="UP001458880"/>
    </source>
</evidence>
<accession>A0AAW1IUW7</accession>
<name>A0AAW1IUW7_POPJA</name>
<proteinExistence type="predicted"/>
<protein>
    <recommendedName>
        <fullName evidence="3">Reverse transcriptase</fullName>
    </recommendedName>
</protein>
<evidence type="ECO:0000313" key="1">
    <source>
        <dbReference type="EMBL" id="KAK9693732.1"/>
    </source>
</evidence>
<organism evidence="1 2">
    <name type="scientific">Popillia japonica</name>
    <name type="common">Japanese beetle</name>
    <dbReference type="NCBI Taxonomy" id="7064"/>
    <lineage>
        <taxon>Eukaryota</taxon>
        <taxon>Metazoa</taxon>
        <taxon>Ecdysozoa</taxon>
        <taxon>Arthropoda</taxon>
        <taxon>Hexapoda</taxon>
        <taxon>Insecta</taxon>
        <taxon>Pterygota</taxon>
        <taxon>Neoptera</taxon>
        <taxon>Endopterygota</taxon>
        <taxon>Coleoptera</taxon>
        <taxon>Polyphaga</taxon>
        <taxon>Scarabaeiformia</taxon>
        <taxon>Scarabaeidae</taxon>
        <taxon>Rutelinae</taxon>
        <taxon>Popillia</taxon>
    </lineage>
</organism>
<dbReference type="AlphaFoldDB" id="A0AAW1IUW7"/>